<accession>A0A8S5LKM7</accession>
<dbReference type="EMBL" id="BK015866">
    <property type="protein sequence ID" value="DAD70497.1"/>
    <property type="molecule type" value="Genomic_DNA"/>
</dbReference>
<evidence type="ECO:0000313" key="1">
    <source>
        <dbReference type="EMBL" id="DAD70497.1"/>
    </source>
</evidence>
<name>A0A8S5LKM7_9CAUD</name>
<proteinExistence type="predicted"/>
<protein>
    <submittedName>
        <fullName evidence="1">Uncharacterized protein</fullName>
    </submittedName>
</protein>
<reference evidence="1" key="1">
    <citation type="journal article" date="2021" name="Proc. Natl. Acad. Sci. U.S.A.">
        <title>A Catalog of Tens of Thousands of Viruses from Human Metagenomes Reveals Hidden Associations with Chronic Diseases.</title>
        <authorList>
            <person name="Tisza M.J."/>
            <person name="Buck C.B."/>
        </authorList>
    </citation>
    <scope>NUCLEOTIDE SEQUENCE</scope>
    <source>
        <strain evidence="1">CtXbO14</strain>
    </source>
</reference>
<sequence length="98" mass="11450">MSEIKIGNDDFILYIRKNQRADGLMSKTKNDRLGRMIWEFIRDNKFGKKVSEDSVSCIWNPIGCNDDGFGLPKNATQFYIDTSKLEVIYDELYLMSQR</sequence>
<organism evidence="1">
    <name type="scientific">Siphoviridae sp. ctXbO14</name>
    <dbReference type="NCBI Taxonomy" id="2827579"/>
    <lineage>
        <taxon>Viruses</taxon>
        <taxon>Duplodnaviria</taxon>
        <taxon>Heunggongvirae</taxon>
        <taxon>Uroviricota</taxon>
        <taxon>Caudoviricetes</taxon>
    </lineage>
</organism>